<proteinExistence type="predicted"/>
<evidence type="ECO:0000313" key="3">
    <source>
        <dbReference type="Proteomes" id="UP000248405"/>
    </source>
</evidence>
<dbReference type="EMBL" id="KZ821618">
    <property type="protein sequence ID" value="PYH71606.1"/>
    <property type="molecule type" value="Genomic_DNA"/>
</dbReference>
<gene>
    <name evidence="2" type="ORF">BO88DRAFT_236589</name>
</gene>
<keyword evidence="1" id="KW-1133">Transmembrane helix</keyword>
<sequence length="111" mass="13627">MTKLMLKCGWAFFAFARSYLLQRKETNRRTIDMEIFWSFFIFLQFFYFRFLRHKELPRDRVSMQSVYKYITISCSDFEEILVSQSLRLMMMRFGYVGTYLLTYHSTDVDII</sequence>
<reference evidence="2" key="1">
    <citation type="submission" date="2016-12" db="EMBL/GenBank/DDBJ databases">
        <title>The genomes of Aspergillus section Nigri reveals drivers in fungal speciation.</title>
        <authorList>
            <consortium name="DOE Joint Genome Institute"/>
            <person name="Vesth T.C."/>
            <person name="Nybo J."/>
            <person name="Theobald S."/>
            <person name="Brandl J."/>
            <person name="Frisvad J.C."/>
            <person name="Nielsen K.F."/>
            <person name="Lyhne E.K."/>
            <person name="Kogle M.E."/>
            <person name="Kuo A."/>
            <person name="Riley R."/>
            <person name="Clum A."/>
            <person name="Nolan M."/>
            <person name="Lipzen A."/>
            <person name="Salamov A."/>
            <person name="Henrissat B."/>
            <person name="Wiebenga A."/>
            <person name="De Vries R.P."/>
            <person name="Grigoriev I.V."/>
            <person name="Mortensen U.H."/>
            <person name="Andersen M.R."/>
            <person name="Baker S.E."/>
        </authorList>
    </citation>
    <scope>NUCLEOTIDE SEQUENCE [LARGE SCALE GENOMIC DNA]</scope>
    <source>
        <strain evidence="2">CBS 113365</strain>
    </source>
</reference>
<dbReference type="AlphaFoldDB" id="A0A319BEJ9"/>
<dbReference type="RefSeq" id="XP_025565400.1">
    <property type="nucleotide sequence ID" value="XM_025702098.1"/>
</dbReference>
<dbReference type="GeneID" id="37206690"/>
<organism evidence="2 3">
    <name type="scientific">Aspergillus vadensis (strain CBS 113365 / IMI 142717 / IBT 24658)</name>
    <dbReference type="NCBI Taxonomy" id="1448311"/>
    <lineage>
        <taxon>Eukaryota</taxon>
        <taxon>Fungi</taxon>
        <taxon>Dikarya</taxon>
        <taxon>Ascomycota</taxon>
        <taxon>Pezizomycotina</taxon>
        <taxon>Eurotiomycetes</taxon>
        <taxon>Eurotiomycetidae</taxon>
        <taxon>Eurotiales</taxon>
        <taxon>Aspergillaceae</taxon>
        <taxon>Aspergillus</taxon>
        <taxon>Aspergillus subgen. Circumdati</taxon>
    </lineage>
</organism>
<keyword evidence="3" id="KW-1185">Reference proteome</keyword>
<keyword evidence="1" id="KW-0812">Transmembrane</keyword>
<evidence type="ECO:0000313" key="2">
    <source>
        <dbReference type="EMBL" id="PYH71606.1"/>
    </source>
</evidence>
<accession>A0A319BEJ9</accession>
<dbReference type="Proteomes" id="UP000248405">
    <property type="component" value="Unassembled WGS sequence"/>
</dbReference>
<evidence type="ECO:0000256" key="1">
    <source>
        <dbReference type="SAM" id="Phobius"/>
    </source>
</evidence>
<keyword evidence="1" id="KW-0472">Membrane</keyword>
<feature type="transmembrane region" description="Helical" evidence="1">
    <location>
        <begin position="33"/>
        <end position="51"/>
    </location>
</feature>
<name>A0A319BEJ9_ASPVC</name>
<protein>
    <submittedName>
        <fullName evidence="2">Uncharacterized protein</fullName>
    </submittedName>
</protein>